<dbReference type="InterPro" id="IPR023198">
    <property type="entry name" value="PGP-like_dom2"/>
</dbReference>
<evidence type="ECO:0000313" key="1">
    <source>
        <dbReference type="EMBL" id="NSJ86887.1"/>
    </source>
</evidence>
<evidence type="ECO:0000313" key="2">
    <source>
        <dbReference type="Proteomes" id="UP000822142"/>
    </source>
</evidence>
<dbReference type="Pfam" id="PF13419">
    <property type="entry name" value="HAD_2"/>
    <property type="match status" value="1"/>
</dbReference>
<accession>A0ABX2IDC4</accession>
<comment type="caution">
    <text evidence="1">The sequence shown here is derived from an EMBL/GenBank/DDBJ whole genome shotgun (WGS) entry which is preliminary data.</text>
</comment>
<dbReference type="SUPFAM" id="SSF56784">
    <property type="entry name" value="HAD-like"/>
    <property type="match status" value="1"/>
</dbReference>
<dbReference type="InterPro" id="IPR023214">
    <property type="entry name" value="HAD_sf"/>
</dbReference>
<dbReference type="EMBL" id="JAAITA010000018">
    <property type="protein sequence ID" value="NSJ86887.1"/>
    <property type="molecule type" value="Genomic_DNA"/>
</dbReference>
<dbReference type="InterPro" id="IPR050155">
    <property type="entry name" value="HAD-like_hydrolase_sf"/>
</dbReference>
<name>A0ABX2IDC4_BLAHA</name>
<dbReference type="SFLD" id="SFLDG01129">
    <property type="entry name" value="C1.5:_HAD__Beta-PGM__Phosphata"/>
    <property type="match status" value="1"/>
</dbReference>
<dbReference type="InterPro" id="IPR036412">
    <property type="entry name" value="HAD-like_sf"/>
</dbReference>
<proteinExistence type="predicted"/>
<dbReference type="PANTHER" id="PTHR43434">
    <property type="entry name" value="PHOSPHOGLYCOLATE PHOSPHATASE"/>
    <property type="match status" value="1"/>
</dbReference>
<sequence length="219" mass="24192">MRYKALLFDLDGTLTASGEGITKSVQYALQKMGKGALGEHLEALEVFVGPPLLSQFMVYAGFSEEEAKEAVKYYRERYTVTGIFENRPYEGIAELLGKLQAKGYLLAVASSKPDSMVKIVLEHFHLDGYFQVMQGSDIARPKMTKAQVIEAVLGELGLENTREEAVMIGDRFYDVCGAREAGLSCIGVTYGYGNRKELQQEGALEIAETVEELGRILEV</sequence>
<keyword evidence="2" id="KW-1185">Reference proteome</keyword>
<dbReference type="Gene3D" id="1.10.150.240">
    <property type="entry name" value="Putative phosphatase, domain 2"/>
    <property type="match status" value="1"/>
</dbReference>
<dbReference type="Gene3D" id="3.40.50.1000">
    <property type="entry name" value="HAD superfamily/HAD-like"/>
    <property type="match status" value="1"/>
</dbReference>
<dbReference type="InterPro" id="IPR041492">
    <property type="entry name" value="HAD_2"/>
</dbReference>
<dbReference type="SFLD" id="SFLDS00003">
    <property type="entry name" value="Haloacid_Dehalogenase"/>
    <property type="match status" value="1"/>
</dbReference>
<organism evidence="1 2">
    <name type="scientific">Blautia hansenii</name>
    <name type="common">Ruminococcus hansenii</name>
    <dbReference type="NCBI Taxonomy" id="1322"/>
    <lineage>
        <taxon>Bacteria</taxon>
        <taxon>Bacillati</taxon>
        <taxon>Bacillota</taxon>
        <taxon>Clostridia</taxon>
        <taxon>Lachnospirales</taxon>
        <taxon>Lachnospiraceae</taxon>
        <taxon>Blautia</taxon>
    </lineage>
</organism>
<dbReference type="PANTHER" id="PTHR43434:SF20">
    <property type="entry name" value="5'-NUCLEOTIDASE"/>
    <property type="match status" value="1"/>
</dbReference>
<gene>
    <name evidence="1" type="ORF">G5A70_12045</name>
</gene>
<reference evidence="1 2" key="1">
    <citation type="journal article" date="2020" name="Cell Host Microbe">
        <title>Functional and Genomic Variation between Human-Derived Isolates of Lachnospiraceae Reveals Inter- and Intra-Species Diversity.</title>
        <authorList>
            <person name="Sorbara M.T."/>
            <person name="Littmann E.R."/>
            <person name="Fontana E."/>
            <person name="Moody T.U."/>
            <person name="Kohout C.E."/>
            <person name="Gjonbalaj M."/>
            <person name="Eaton V."/>
            <person name="Seok R."/>
            <person name="Leiner I.M."/>
            <person name="Pamer E.G."/>
        </authorList>
    </citation>
    <scope>NUCLEOTIDE SEQUENCE [LARGE SCALE GENOMIC DNA]</scope>
    <source>
        <strain evidence="1 2">MSK.15.26</strain>
    </source>
</reference>
<protein>
    <submittedName>
        <fullName evidence="1">HAD hydrolase-like protein</fullName>
    </submittedName>
</protein>
<dbReference type="Proteomes" id="UP000822142">
    <property type="component" value="Unassembled WGS sequence"/>
</dbReference>